<dbReference type="Proteomes" id="UP000494106">
    <property type="component" value="Unassembled WGS sequence"/>
</dbReference>
<evidence type="ECO:0000313" key="3">
    <source>
        <dbReference type="Proteomes" id="UP000494106"/>
    </source>
</evidence>
<gene>
    <name evidence="2" type="ORF">APLA_LOCUS14972</name>
    <name evidence="1" type="ORF">APLA_LOCUS7584</name>
</gene>
<proteinExistence type="predicted"/>
<reference evidence="3 4" key="1">
    <citation type="submission" date="2020-04" db="EMBL/GenBank/DDBJ databases">
        <authorList>
            <person name="Wallbank WR R."/>
            <person name="Pardo Diaz C."/>
            <person name="Kozak K."/>
            <person name="Martin S."/>
            <person name="Jiggins C."/>
            <person name="Moest M."/>
            <person name="Warren A I."/>
            <person name="Byers J.R.P. K."/>
            <person name="Montejo-Kovacevich G."/>
            <person name="Yen C E."/>
        </authorList>
    </citation>
    <scope>NUCLEOTIDE SEQUENCE [LARGE SCALE GENOMIC DNA]</scope>
</reference>
<evidence type="ECO:0000313" key="1">
    <source>
        <dbReference type="EMBL" id="CAB3236941.1"/>
    </source>
</evidence>
<name>A0A8S1BAZ9_ARCPL</name>
<accession>A0A8S1BAZ9</accession>
<evidence type="ECO:0000313" key="4">
    <source>
        <dbReference type="Proteomes" id="UP000494256"/>
    </source>
</evidence>
<dbReference type="EMBL" id="CADEBC010000575">
    <property type="protein sequence ID" value="CAB3255503.1"/>
    <property type="molecule type" value="Genomic_DNA"/>
</dbReference>
<organism evidence="2 3">
    <name type="scientific">Arctia plantaginis</name>
    <name type="common">Wood tiger moth</name>
    <name type="synonym">Phalaena plantaginis</name>
    <dbReference type="NCBI Taxonomy" id="874455"/>
    <lineage>
        <taxon>Eukaryota</taxon>
        <taxon>Metazoa</taxon>
        <taxon>Ecdysozoa</taxon>
        <taxon>Arthropoda</taxon>
        <taxon>Hexapoda</taxon>
        <taxon>Insecta</taxon>
        <taxon>Pterygota</taxon>
        <taxon>Neoptera</taxon>
        <taxon>Endopterygota</taxon>
        <taxon>Lepidoptera</taxon>
        <taxon>Glossata</taxon>
        <taxon>Ditrysia</taxon>
        <taxon>Noctuoidea</taxon>
        <taxon>Erebidae</taxon>
        <taxon>Arctiinae</taxon>
        <taxon>Arctia</taxon>
    </lineage>
</organism>
<comment type="caution">
    <text evidence="2">The sequence shown here is derived from an EMBL/GenBank/DDBJ whole genome shotgun (WGS) entry which is preliminary data.</text>
</comment>
<protein>
    <submittedName>
        <fullName evidence="2">Uncharacterized protein</fullName>
    </submittedName>
</protein>
<sequence length="82" mass="9348">MRGKWGLSGRKLLGRESAERGEGWLEEEAKALTIPSTTNVYSTPSATKGRNYCLLEKLYFATLNACRDNSLPNLKMYYLTRR</sequence>
<dbReference type="EMBL" id="CADEBD010000303">
    <property type="protein sequence ID" value="CAB3236941.1"/>
    <property type="molecule type" value="Genomic_DNA"/>
</dbReference>
<evidence type="ECO:0000313" key="2">
    <source>
        <dbReference type="EMBL" id="CAB3255503.1"/>
    </source>
</evidence>
<keyword evidence="3" id="KW-1185">Reference proteome</keyword>
<dbReference type="AlphaFoldDB" id="A0A8S1BAZ9"/>
<dbReference type="Proteomes" id="UP000494256">
    <property type="component" value="Unassembled WGS sequence"/>
</dbReference>